<evidence type="ECO:0000313" key="1">
    <source>
        <dbReference type="EMBL" id="BDA80005.1"/>
    </source>
</evidence>
<organism evidence="1 2">
    <name type="scientific">Leptospira kobayashii</name>
    <dbReference type="NCBI Taxonomy" id="1917830"/>
    <lineage>
        <taxon>Bacteria</taxon>
        <taxon>Pseudomonadati</taxon>
        <taxon>Spirochaetota</taxon>
        <taxon>Spirochaetia</taxon>
        <taxon>Leptospirales</taxon>
        <taxon>Leptospiraceae</taxon>
        <taxon>Leptospira</taxon>
    </lineage>
</organism>
<dbReference type="Proteomes" id="UP000245263">
    <property type="component" value="Chromosome 1"/>
</dbReference>
<name>A0ABN6KH33_9LEPT</name>
<protein>
    <recommendedName>
        <fullName evidence="3">Tetratricopeptide repeat protein</fullName>
    </recommendedName>
</protein>
<dbReference type="EMBL" id="AP025028">
    <property type="protein sequence ID" value="BDA80005.1"/>
    <property type="molecule type" value="Genomic_DNA"/>
</dbReference>
<proteinExistence type="predicted"/>
<dbReference type="RefSeq" id="WP_109021062.1">
    <property type="nucleotide sequence ID" value="NZ_AP025028.1"/>
</dbReference>
<sequence length="314" mass="35950">MKKILCLIFFSAGIYANEATRYQQAYEMEKKSTLFAIPLYESSLQTAGSASLKKAAVSRLFFLYKKHNKIMEAILLGTRFSNIINSKEKASLWKSLTEIYRPLSYGELTAAYSLAIKTNPDNYSDLLQYLHSVNQPKLFEFVYIVLYKRKQYETLNLLFTQDHSLSKSPLYEGIVLLKLNPEKGKEFILSWGFGVDKDNPTKSDLLYLLGHYFRNTGDYDSSARYFRMSASYHWQERAKLETAKSLVLGGKFSEACQSFSFTPSPNEEVGQLLYLICTKKDKDFLGEIHSSITALGAKEGGEFFQKVNQALEKW</sequence>
<evidence type="ECO:0000313" key="2">
    <source>
        <dbReference type="Proteomes" id="UP000245263"/>
    </source>
</evidence>
<evidence type="ECO:0008006" key="3">
    <source>
        <dbReference type="Google" id="ProtNLM"/>
    </source>
</evidence>
<gene>
    <name evidence="1" type="ORF">LPTSP3_g29350</name>
</gene>
<keyword evidence="2" id="KW-1185">Reference proteome</keyword>
<reference evidence="1 2" key="1">
    <citation type="submission" date="2021-08" db="EMBL/GenBank/DDBJ databases">
        <title>Complete genome sequence of Leptospira kobayashii strain E30.</title>
        <authorList>
            <person name="Nakao R."/>
            <person name="Nakamura S."/>
            <person name="Masuzawa T."/>
            <person name="Koizumi N."/>
        </authorList>
    </citation>
    <scope>NUCLEOTIDE SEQUENCE [LARGE SCALE GENOMIC DNA]</scope>
    <source>
        <strain evidence="1 2">E30</strain>
    </source>
</reference>
<accession>A0ABN6KH33</accession>